<dbReference type="InterPro" id="IPR000652">
    <property type="entry name" value="Triosephosphate_isomerase"/>
</dbReference>
<keyword evidence="6 7" id="KW-0413">Isomerase</keyword>
<dbReference type="InterPro" id="IPR013785">
    <property type="entry name" value="Aldolase_TIM"/>
</dbReference>
<evidence type="ECO:0000256" key="3">
    <source>
        <dbReference type="ARBA" id="ARBA00022432"/>
    </source>
</evidence>
<evidence type="ECO:0000256" key="7">
    <source>
        <dbReference type="HAMAP-Rule" id="MF_00147"/>
    </source>
</evidence>
<dbReference type="FunFam" id="3.20.20.70:FF:000016">
    <property type="entry name" value="Triosephosphate isomerase"/>
    <property type="match status" value="1"/>
</dbReference>
<comment type="caution">
    <text evidence="9">The sequence shown here is derived from an EMBL/GenBank/DDBJ whole genome shotgun (WGS) entry which is preliminary data.</text>
</comment>
<comment type="function">
    <text evidence="7">Involved in the gluconeogenesis. Catalyzes stereospecifically the conversion of dihydroxyacetone phosphate (DHAP) to D-glyceraldehyde-3-phosphate (G3P).</text>
</comment>
<feature type="active site" description="Electrophile" evidence="7">
    <location>
        <position position="95"/>
    </location>
</feature>
<dbReference type="GO" id="GO:0019563">
    <property type="term" value="P:glycerol catabolic process"/>
    <property type="evidence" value="ECO:0007669"/>
    <property type="project" value="TreeGrafter"/>
</dbReference>
<organism evidence="9 10">
    <name type="scientific">Geobacter argillaceus</name>
    <dbReference type="NCBI Taxonomy" id="345631"/>
    <lineage>
        <taxon>Bacteria</taxon>
        <taxon>Pseudomonadati</taxon>
        <taxon>Thermodesulfobacteriota</taxon>
        <taxon>Desulfuromonadia</taxon>
        <taxon>Geobacterales</taxon>
        <taxon>Geobacteraceae</taxon>
        <taxon>Geobacter</taxon>
    </lineage>
</organism>
<evidence type="ECO:0000256" key="5">
    <source>
        <dbReference type="ARBA" id="ARBA00023152"/>
    </source>
</evidence>
<dbReference type="PROSITE" id="PS00171">
    <property type="entry name" value="TIM_1"/>
    <property type="match status" value="1"/>
</dbReference>
<gene>
    <name evidence="7" type="primary">tpiA</name>
    <name evidence="9" type="ORF">JN12_03701</name>
</gene>
<feature type="binding site" evidence="7">
    <location>
        <position position="213"/>
    </location>
    <ligand>
        <name>substrate</name>
    </ligand>
</feature>
<dbReference type="Gene3D" id="3.20.20.70">
    <property type="entry name" value="Aldolase class I"/>
    <property type="match status" value="1"/>
</dbReference>
<dbReference type="GO" id="GO:0004807">
    <property type="term" value="F:triose-phosphate isomerase activity"/>
    <property type="evidence" value="ECO:0007669"/>
    <property type="project" value="UniProtKB-UniRule"/>
</dbReference>
<evidence type="ECO:0000256" key="8">
    <source>
        <dbReference type="RuleBase" id="RU363013"/>
    </source>
</evidence>
<dbReference type="InterPro" id="IPR022896">
    <property type="entry name" value="TrioseP_Isoase_bac/euk"/>
</dbReference>
<name>A0A562V7A9_9BACT</name>
<comment type="subunit">
    <text evidence="7 8">Homodimer.</text>
</comment>
<dbReference type="CDD" id="cd00311">
    <property type="entry name" value="TIM"/>
    <property type="match status" value="1"/>
</dbReference>
<dbReference type="InterPro" id="IPR020861">
    <property type="entry name" value="Triosephosphate_isomerase_AS"/>
</dbReference>
<dbReference type="RefSeq" id="WP_145025542.1">
    <property type="nucleotide sequence ID" value="NZ_VLLN01000035.1"/>
</dbReference>
<feature type="binding site" evidence="7">
    <location>
        <position position="173"/>
    </location>
    <ligand>
        <name>substrate</name>
    </ligand>
</feature>
<dbReference type="EMBL" id="VLLN01000035">
    <property type="protein sequence ID" value="TWJ13776.1"/>
    <property type="molecule type" value="Genomic_DNA"/>
</dbReference>
<feature type="active site" description="Proton acceptor" evidence="7">
    <location>
        <position position="167"/>
    </location>
</feature>
<dbReference type="GO" id="GO:0006096">
    <property type="term" value="P:glycolytic process"/>
    <property type="evidence" value="ECO:0007669"/>
    <property type="project" value="UniProtKB-UniRule"/>
</dbReference>
<sequence>MRTPIIAGNWKLFKTSSEALELVTGLMPLVKDTKGVEIVVAPVFTVLSRVRDALAGSNVRLSAQDCYWEEEGAFTGEVSPKMLLDAGCSHAIIGHSERRQFFGETDATVNRKIKAAIAAGLTVLFCIGETLAERESGRTFDVLKRQVAGGLEGISEADLAKLVIAYEPVWAIGTGKTASDEQAQEAHAFIRQEVATLYGQATATAMRILYGGSVKPENIRGLIAQPDIDGALVGGASLKADSFAAIVNGTVQ</sequence>
<proteinExistence type="inferred from homology"/>
<keyword evidence="4 7" id="KW-0963">Cytoplasm</keyword>
<feature type="binding site" evidence="7">
    <location>
        <begin position="234"/>
        <end position="235"/>
    </location>
    <ligand>
        <name>substrate</name>
    </ligand>
</feature>
<evidence type="ECO:0000256" key="4">
    <source>
        <dbReference type="ARBA" id="ARBA00022490"/>
    </source>
</evidence>
<evidence type="ECO:0000313" key="9">
    <source>
        <dbReference type="EMBL" id="TWJ13776.1"/>
    </source>
</evidence>
<keyword evidence="10" id="KW-1185">Reference proteome</keyword>
<dbReference type="PANTHER" id="PTHR21139">
    <property type="entry name" value="TRIOSEPHOSPHATE ISOMERASE"/>
    <property type="match status" value="1"/>
</dbReference>
<dbReference type="InterPro" id="IPR035990">
    <property type="entry name" value="TIM_sf"/>
</dbReference>
<comment type="similarity">
    <text evidence="2 7 8">Belongs to the triosephosphate isomerase family.</text>
</comment>
<dbReference type="Proteomes" id="UP000319449">
    <property type="component" value="Unassembled WGS sequence"/>
</dbReference>
<evidence type="ECO:0000313" key="10">
    <source>
        <dbReference type="Proteomes" id="UP000319449"/>
    </source>
</evidence>
<keyword evidence="3 7" id="KW-0312">Gluconeogenesis</keyword>
<dbReference type="GO" id="GO:0006094">
    <property type="term" value="P:gluconeogenesis"/>
    <property type="evidence" value="ECO:0007669"/>
    <property type="project" value="UniProtKB-UniRule"/>
</dbReference>
<dbReference type="GO" id="GO:0005829">
    <property type="term" value="C:cytosol"/>
    <property type="evidence" value="ECO:0007669"/>
    <property type="project" value="TreeGrafter"/>
</dbReference>
<dbReference type="Pfam" id="PF00121">
    <property type="entry name" value="TIM"/>
    <property type="match status" value="1"/>
</dbReference>
<dbReference type="PROSITE" id="PS51440">
    <property type="entry name" value="TIM_2"/>
    <property type="match status" value="1"/>
</dbReference>
<evidence type="ECO:0000256" key="1">
    <source>
        <dbReference type="ARBA" id="ARBA00004680"/>
    </source>
</evidence>
<accession>A0A562V7A9</accession>
<dbReference type="GO" id="GO:0046166">
    <property type="term" value="P:glyceraldehyde-3-phosphate biosynthetic process"/>
    <property type="evidence" value="ECO:0007669"/>
    <property type="project" value="TreeGrafter"/>
</dbReference>
<reference evidence="9 10" key="1">
    <citation type="submission" date="2019-07" db="EMBL/GenBank/DDBJ databases">
        <title>Genomic Encyclopedia of Archaeal and Bacterial Type Strains, Phase II (KMG-II): from individual species to whole genera.</title>
        <authorList>
            <person name="Goeker M."/>
        </authorList>
    </citation>
    <scope>NUCLEOTIDE SEQUENCE [LARGE SCALE GENOMIC DNA]</scope>
    <source>
        <strain evidence="9 10">ATCC BAA-1139</strain>
    </source>
</reference>
<feature type="binding site" evidence="7">
    <location>
        <begin position="9"/>
        <end position="11"/>
    </location>
    <ligand>
        <name>substrate</name>
    </ligand>
</feature>
<comment type="subcellular location">
    <subcellularLocation>
        <location evidence="7 8">Cytoplasm</location>
    </subcellularLocation>
</comment>
<evidence type="ECO:0000256" key="2">
    <source>
        <dbReference type="ARBA" id="ARBA00007422"/>
    </source>
</evidence>
<comment type="pathway">
    <text evidence="7 8">Carbohydrate biosynthesis; gluconeogenesis.</text>
</comment>
<dbReference type="NCBIfam" id="TIGR00419">
    <property type="entry name" value="tim"/>
    <property type="match status" value="1"/>
</dbReference>
<evidence type="ECO:0000256" key="6">
    <source>
        <dbReference type="ARBA" id="ARBA00023235"/>
    </source>
</evidence>
<dbReference type="PANTHER" id="PTHR21139:SF42">
    <property type="entry name" value="TRIOSEPHOSPHATE ISOMERASE"/>
    <property type="match status" value="1"/>
</dbReference>
<dbReference type="SUPFAM" id="SSF51351">
    <property type="entry name" value="Triosephosphate isomerase (TIM)"/>
    <property type="match status" value="1"/>
</dbReference>
<dbReference type="AlphaFoldDB" id="A0A562V7A9"/>
<dbReference type="OrthoDB" id="9809429at2"/>
<dbReference type="UniPathway" id="UPA00109">
    <property type="reaction ID" value="UER00189"/>
</dbReference>
<dbReference type="EC" id="5.3.1.1" evidence="7 8"/>
<dbReference type="UniPathway" id="UPA00138"/>
<comment type="pathway">
    <text evidence="1 7 8">Carbohydrate degradation; glycolysis; D-glyceraldehyde 3-phosphate from glycerone phosphate: step 1/1.</text>
</comment>
<keyword evidence="5 7" id="KW-0324">Glycolysis</keyword>
<comment type="catalytic activity">
    <reaction evidence="7 8">
        <text>D-glyceraldehyde 3-phosphate = dihydroxyacetone phosphate</text>
        <dbReference type="Rhea" id="RHEA:18585"/>
        <dbReference type="ChEBI" id="CHEBI:57642"/>
        <dbReference type="ChEBI" id="CHEBI:59776"/>
        <dbReference type="EC" id="5.3.1.1"/>
    </reaction>
</comment>
<dbReference type="HAMAP" id="MF_00147_B">
    <property type="entry name" value="TIM_B"/>
    <property type="match status" value="1"/>
</dbReference>
<protein>
    <recommendedName>
        <fullName evidence="7 8">Triosephosphate isomerase</fullName>
        <shortName evidence="7">TIM</shortName>
        <shortName evidence="7">TPI</shortName>
        <ecNumber evidence="7 8">5.3.1.1</ecNumber>
    </recommendedName>
    <alternativeName>
        <fullName evidence="7">Triose-phosphate isomerase</fullName>
    </alternativeName>
</protein>